<dbReference type="SUPFAM" id="SSF53807">
    <property type="entry name" value="Helical backbone' metal receptor"/>
    <property type="match status" value="1"/>
</dbReference>
<organism evidence="3">
    <name type="scientific">hydrothermal vent metagenome</name>
    <dbReference type="NCBI Taxonomy" id="652676"/>
    <lineage>
        <taxon>unclassified sequences</taxon>
        <taxon>metagenomes</taxon>
        <taxon>ecological metagenomes</taxon>
    </lineage>
</organism>
<keyword evidence="2" id="KW-0732">Signal</keyword>
<protein>
    <submittedName>
        <fullName evidence="3">Zinc ABC transporter, periplasmic-binding protein ZnuA</fullName>
    </submittedName>
</protein>
<dbReference type="GO" id="GO:0046872">
    <property type="term" value="F:metal ion binding"/>
    <property type="evidence" value="ECO:0007669"/>
    <property type="project" value="InterPro"/>
</dbReference>
<dbReference type="Gene3D" id="3.40.50.1980">
    <property type="entry name" value="Nitrogenase molybdenum iron protein domain"/>
    <property type="match status" value="2"/>
</dbReference>
<dbReference type="Pfam" id="PF01297">
    <property type="entry name" value="ZnuA"/>
    <property type="match status" value="1"/>
</dbReference>
<dbReference type="GO" id="GO:0030001">
    <property type="term" value="P:metal ion transport"/>
    <property type="evidence" value="ECO:0007669"/>
    <property type="project" value="InterPro"/>
</dbReference>
<dbReference type="PRINTS" id="PR00690">
    <property type="entry name" value="ADHESNFAMILY"/>
</dbReference>
<name>A0A1W1BZE2_9ZZZZ</name>
<dbReference type="InterPro" id="IPR006127">
    <property type="entry name" value="ZnuA-like"/>
</dbReference>
<gene>
    <name evidence="3" type="ORF">MNB_SV-9-1154</name>
</gene>
<dbReference type="EMBL" id="FPHG01000037">
    <property type="protein sequence ID" value="SFV58855.1"/>
    <property type="molecule type" value="Genomic_DNA"/>
</dbReference>
<sequence length="296" mass="33046">MKNIKNTLLLLTLLSSFGLAKIYVIASYPYLGKIVQAVGGDAVKVKVLASPKRDPHFITPKPSLIPAISRADLLVANGAGLEIGWLPPLIRSGNNPKVRIGSKGFVDVSRAIHLIDIPKSVSRAMGDVHPEGNPHFDTDPHNILPIAKLITKKLSIVDPTNKNLYAKNLKVFTKEWRGFLSTFDRGMKQCKSKKIIQYHELFNYFLKRYNIKSLANIEPLPGISPSSKHTLELIRKIKQENIKNIIQDVYHEKRTAKFIAQKTGAKVIILPHDVGSVSGTKSLQSFYTTIEERLCH</sequence>
<dbReference type="InterPro" id="IPR050492">
    <property type="entry name" value="Bact_metal-bind_prot9"/>
</dbReference>
<evidence type="ECO:0000256" key="1">
    <source>
        <dbReference type="ARBA" id="ARBA00022448"/>
    </source>
</evidence>
<dbReference type="GO" id="GO:0007155">
    <property type="term" value="P:cell adhesion"/>
    <property type="evidence" value="ECO:0007669"/>
    <property type="project" value="InterPro"/>
</dbReference>
<proteinExistence type="predicted"/>
<evidence type="ECO:0000256" key="2">
    <source>
        <dbReference type="ARBA" id="ARBA00022729"/>
    </source>
</evidence>
<accession>A0A1W1BZE2</accession>
<dbReference type="InterPro" id="IPR006128">
    <property type="entry name" value="Lipoprotein_PsaA-like"/>
</dbReference>
<dbReference type="AlphaFoldDB" id="A0A1W1BZE2"/>
<reference evidence="3" key="1">
    <citation type="submission" date="2016-10" db="EMBL/GenBank/DDBJ databases">
        <authorList>
            <person name="de Groot N.N."/>
        </authorList>
    </citation>
    <scope>NUCLEOTIDE SEQUENCE</scope>
</reference>
<keyword evidence="1" id="KW-0813">Transport</keyword>
<dbReference type="PANTHER" id="PTHR42953:SF2">
    <property type="entry name" value="ADHESION PROTEIN"/>
    <property type="match status" value="1"/>
</dbReference>
<dbReference type="PANTHER" id="PTHR42953">
    <property type="entry name" value="HIGH-AFFINITY ZINC UPTAKE SYSTEM PROTEIN ZNUA-RELATED"/>
    <property type="match status" value="1"/>
</dbReference>
<evidence type="ECO:0000313" key="3">
    <source>
        <dbReference type="EMBL" id="SFV58855.1"/>
    </source>
</evidence>